<keyword evidence="6" id="KW-1185">Reference proteome</keyword>
<dbReference type="Proteomes" id="UP000325577">
    <property type="component" value="Linkage Group LG2"/>
</dbReference>
<evidence type="ECO:0000259" key="3">
    <source>
        <dbReference type="Pfam" id="PF01959"/>
    </source>
</evidence>
<dbReference type="OrthoDB" id="3275at2759"/>
<name>A0A5J5AH13_9ASTE</name>
<evidence type="ECO:0000256" key="1">
    <source>
        <dbReference type="ARBA" id="ARBA00022605"/>
    </source>
</evidence>
<feature type="domain" description="3-dehydroquinate synthase N-terminal" evidence="3">
    <location>
        <begin position="55"/>
        <end position="208"/>
    </location>
</feature>
<dbReference type="PANTHER" id="PTHR33563">
    <property type="match status" value="1"/>
</dbReference>
<evidence type="ECO:0000313" key="6">
    <source>
        <dbReference type="Proteomes" id="UP000325577"/>
    </source>
</evidence>
<dbReference type="Pfam" id="PF26558">
    <property type="entry name" value="DHQS_2nd"/>
    <property type="match status" value="1"/>
</dbReference>
<evidence type="ECO:0000313" key="5">
    <source>
        <dbReference type="EMBL" id="KAA8530355.1"/>
    </source>
</evidence>
<dbReference type="PANTHER" id="PTHR33563:SF1">
    <property type="entry name" value="3-DEHYDROQUINATE SYNTHASE"/>
    <property type="match status" value="1"/>
</dbReference>
<evidence type="ECO:0000259" key="4">
    <source>
        <dbReference type="Pfam" id="PF26558"/>
    </source>
</evidence>
<dbReference type="InterPro" id="IPR002812">
    <property type="entry name" value="DHQS"/>
</dbReference>
<dbReference type="GO" id="GO:0016491">
    <property type="term" value="F:oxidoreductase activity"/>
    <property type="evidence" value="ECO:0007669"/>
    <property type="project" value="InterPro"/>
</dbReference>
<keyword evidence="2" id="KW-0057">Aromatic amino acid biosynthesis</keyword>
<dbReference type="InterPro" id="IPR030960">
    <property type="entry name" value="DHQS/DOIS_N"/>
</dbReference>
<keyword evidence="1" id="KW-0028">Amino-acid biosynthesis</keyword>
<reference evidence="5 6" key="1">
    <citation type="submission" date="2019-09" db="EMBL/GenBank/DDBJ databases">
        <title>A chromosome-level genome assembly of the Chinese tupelo Nyssa sinensis.</title>
        <authorList>
            <person name="Yang X."/>
            <person name="Kang M."/>
            <person name="Yang Y."/>
            <person name="Xiong H."/>
            <person name="Wang M."/>
            <person name="Zhang Z."/>
            <person name="Wang Z."/>
            <person name="Wu H."/>
            <person name="Ma T."/>
            <person name="Liu J."/>
            <person name="Xi Z."/>
        </authorList>
    </citation>
    <scope>NUCLEOTIDE SEQUENCE [LARGE SCALE GENOMIC DNA]</scope>
    <source>
        <strain evidence="5">J267</strain>
        <tissue evidence="5">Leaf</tissue>
    </source>
</reference>
<dbReference type="AlphaFoldDB" id="A0A5J5AH13"/>
<dbReference type="EMBL" id="CM018043">
    <property type="protein sequence ID" value="KAA8530355.1"/>
    <property type="molecule type" value="Genomic_DNA"/>
</dbReference>
<dbReference type="Pfam" id="PF01959">
    <property type="entry name" value="DHQS"/>
    <property type="match status" value="1"/>
</dbReference>
<dbReference type="GO" id="GO:0008652">
    <property type="term" value="P:amino acid biosynthetic process"/>
    <property type="evidence" value="ECO:0007669"/>
    <property type="project" value="UniProtKB-KW"/>
</dbReference>
<feature type="domain" description="3-dehydroquinate synthase C-terminal" evidence="4">
    <location>
        <begin position="223"/>
        <end position="282"/>
    </location>
</feature>
<accession>A0A5J5AH13</accession>
<proteinExistence type="predicted"/>
<protein>
    <recommendedName>
        <fullName evidence="7">3-dehydroquinate synthase</fullName>
    </recommendedName>
</protein>
<dbReference type="InterPro" id="IPR056179">
    <property type="entry name" value="DHQS_C"/>
</dbReference>
<gene>
    <name evidence="5" type="ORF">F0562_005064</name>
</gene>
<dbReference type="GO" id="GO:0009073">
    <property type="term" value="P:aromatic amino acid family biosynthetic process"/>
    <property type="evidence" value="ECO:0007669"/>
    <property type="project" value="UniProtKB-KW"/>
</dbReference>
<sequence length="288" mass="32531">MALWLPLVSPIEIPNTGKWRSCRLINCALNGKRKAQFQTNSCIAMCTSSSSMMSKKLVWLWTENKQVMTAAVERGWNTFVFSSHRRDLANEWSSIALIYPLFIEEGELFDSERRRFATFSEICSPEQLEQLQLEDEHAKNVVVNLLDWQVIPVENIVAAFQSSQKTVFAVSRTPSEAQIFLEALELGLGGVVLKVEDVKAVLELKDYFDRRNESSNLLDFTRATVTQVQMVGMGDRVCVDLCCLVRPGEGLLVGSFARGLFLVHSECLESNYISSRPFRVNAVSFCLE</sequence>
<evidence type="ECO:0008006" key="7">
    <source>
        <dbReference type="Google" id="ProtNLM"/>
    </source>
</evidence>
<organism evidence="5 6">
    <name type="scientific">Nyssa sinensis</name>
    <dbReference type="NCBI Taxonomy" id="561372"/>
    <lineage>
        <taxon>Eukaryota</taxon>
        <taxon>Viridiplantae</taxon>
        <taxon>Streptophyta</taxon>
        <taxon>Embryophyta</taxon>
        <taxon>Tracheophyta</taxon>
        <taxon>Spermatophyta</taxon>
        <taxon>Magnoliopsida</taxon>
        <taxon>eudicotyledons</taxon>
        <taxon>Gunneridae</taxon>
        <taxon>Pentapetalae</taxon>
        <taxon>asterids</taxon>
        <taxon>Cornales</taxon>
        <taxon>Nyssaceae</taxon>
        <taxon>Nyssa</taxon>
    </lineage>
</organism>
<evidence type="ECO:0000256" key="2">
    <source>
        <dbReference type="ARBA" id="ARBA00023141"/>
    </source>
</evidence>
<dbReference type="GO" id="GO:0003856">
    <property type="term" value="F:3-dehydroquinate synthase activity"/>
    <property type="evidence" value="ECO:0007669"/>
    <property type="project" value="InterPro"/>
</dbReference>